<keyword evidence="2" id="KW-0472">Membrane</keyword>
<keyword evidence="4" id="KW-1185">Reference proteome</keyword>
<dbReference type="EMBL" id="JAJKFT010000010">
    <property type="protein sequence ID" value="MCC9631897.1"/>
    <property type="molecule type" value="Genomic_DNA"/>
</dbReference>
<proteinExistence type="predicted"/>
<evidence type="ECO:0000313" key="4">
    <source>
        <dbReference type="Proteomes" id="UP001139103"/>
    </source>
</evidence>
<feature type="compositionally biased region" description="Low complexity" evidence="1">
    <location>
        <begin position="192"/>
        <end position="207"/>
    </location>
</feature>
<dbReference type="Gene3D" id="3.10.350.10">
    <property type="entry name" value="LysM domain"/>
    <property type="match status" value="1"/>
</dbReference>
<feature type="compositionally biased region" description="Low complexity" evidence="1">
    <location>
        <begin position="278"/>
        <end position="287"/>
    </location>
</feature>
<accession>A0A9X1MTQ7</accession>
<feature type="region of interest" description="Disordered" evidence="1">
    <location>
        <begin position="185"/>
        <end position="219"/>
    </location>
</feature>
<evidence type="ECO:0000256" key="2">
    <source>
        <dbReference type="SAM" id="Phobius"/>
    </source>
</evidence>
<keyword evidence="2" id="KW-0812">Transmembrane</keyword>
<organism evidence="3 4">
    <name type="scientific">Blastopirellula sediminis</name>
    <dbReference type="NCBI Taxonomy" id="2894196"/>
    <lineage>
        <taxon>Bacteria</taxon>
        <taxon>Pseudomonadati</taxon>
        <taxon>Planctomycetota</taxon>
        <taxon>Planctomycetia</taxon>
        <taxon>Pirellulales</taxon>
        <taxon>Pirellulaceae</taxon>
        <taxon>Blastopirellula</taxon>
    </lineage>
</organism>
<dbReference type="InterPro" id="IPR036779">
    <property type="entry name" value="LysM_dom_sf"/>
</dbReference>
<name>A0A9X1MTQ7_9BACT</name>
<sequence length="309" mass="33365">MPGNSKLLTMAAIGVIGVGAAMPYWSRSELSSPLPASSTRVDAFIGDQQQRPAEPEFVMPEVRKAVSLSSTSGGLDVVASETPVLADEYPVAIAADATPKQLVDLSPRGYQRVSVARREPPAGSVESFAIPVEMPAGDVYRAPEPRHVERPAVEAPAISPETQQPPASRWQPQTTSIVANKPILPSGELRQPEPQQSFVPQPQSSQPHYSVPAQPRRRHRLVDGDTLPKLAERYLGRADLSWAIYEANRGVLSDPDLLPLKVEITIPGSDELNAVQQQQGSVSASSSTMQPLVPLGTQPHLRMTPINHR</sequence>
<dbReference type="AlphaFoldDB" id="A0A9X1MTQ7"/>
<dbReference type="RefSeq" id="WP_230224688.1">
    <property type="nucleotide sequence ID" value="NZ_JAJKFT010000010.1"/>
</dbReference>
<feature type="transmembrane region" description="Helical" evidence="2">
    <location>
        <begin position="7"/>
        <end position="25"/>
    </location>
</feature>
<evidence type="ECO:0008006" key="5">
    <source>
        <dbReference type="Google" id="ProtNLM"/>
    </source>
</evidence>
<protein>
    <recommendedName>
        <fullName evidence="5">LysM domain-containing protein</fullName>
    </recommendedName>
</protein>
<gene>
    <name evidence="3" type="ORF">LOC68_26175</name>
</gene>
<reference evidence="3" key="1">
    <citation type="submission" date="2021-11" db="EMBL/GenBank/DDBJ databases">
        <title>Genome sequence.</title>
        <authorList>
            <person name="Sun Q."/>
        </authorList>
    </citation>
    <scope>NUCLEOTIDE SEQUENCE</scope>
    <source>
        <strain evidence="3">JC732</strain>
    </source>
</reference>
<dbReference type="Proteomes" id="UP001139103">
    <property type="component" value="Unassembled WGS sequence"/>
</dbReference>
<evidence type="ECO:0000313" key="3">
    <source>
        <dbReference type="EMBL" id="MCC9631897.1"/>
    </source>
</evidence>
<keyword evidence="2" id="KW-1133">Transmembrane helix</keyword>
<evidence type="ECO:0000256" key="1">
    <source>
        <dbReference type="SAM" id="MobiDB-lite"/>
    </source>
</evidence>
<feature type="region of interest" description="Disordered" evidence="1">
    <location>
        <begin position="278"/>
        <end position="309"/>
    </location>
</feature>
<comment type="caution">
    <text evidence="3">The sequence shown here is derived from an EMBL/GenBank/DDBJ whole genome shotgun (WGS) entry which is preliminary data.</text>
</comment>